<comment type="caution">
    <text evidence="1">The sequence shown here is derived from an EMBL/GenBank/DDBJ whole genome shotgun (WGS) entry which is preliminary data.</text>
</comment>
<sequence>MSSTQTYEFTFAGGEHNSFFFATDARIVYHVKFRNTSYIFDGHLDFEVSAFELIIQVEYNPTGKNPPLDAKIPFTIASIFMDFFQRIPEQVIIYICDSADTRQSARKRKFDQWVEFFKGNEFVKVNTTIIDIDGTRYHNALIIRKDNPNRLAITEAFINLAEEQDK</sequence>
<proteinExistence type="predicted"/>
<protein>
    <submittedName>
        <fullName evidence="1">Uncharacterized protein</fullName>
    </submittedName>
</protein>
<accession>A0A316DZW3</accession>
<evidence type="ECO:0000313" key="1">
    <source>
        <dbReference type="EMBL" id="PWK22958.1"/>
    </source>
</evidence>
<dbReference type="InterPro" id="IPR046167">
    <property type="entry name" value="DUF6169"/>
</dbReference>
<reference evidence="1 2" key="1">
    <citation type="submission" date="2018-05" db="EMBL/GenBank/DDBJ databases">
        <title>Genomic Encyclopedia of Archaeal and Bacterial Type Strains, Phase II (KMG-II): from individual species to whole genera.</title>
        <authorList>
            <person name="Goeker M."/>
        </authorList>
    </citation>
    <scope>NUCLEOTIDE SEQUENCE [LARGE SCALE GENOMIC DNA]</scope>
    <source>
        <strain evidence="1 2">DSM 22214</strain>
    </source>
</reference>
<dbReference type="Pfam" id="PF19666">
    <property type="entry name" value="DUF6169"/>
    <property type="match status" value="1"/>
</dbReference>
<dbReference type="EMBL" id="QGGO01000018">
    <property type="protein sequence ID" value="PWK22958.1"/>
    <property type="molecule type" value="Genomic_DNA"/>
</dbReference>
<evidence type="ECO:0000313" key="2">
    <source>
        <dbReference type="Proteomes" id="UP000245489"/>
    </source>
</evidence>
<dbReference type="OrthoDB" id="955741at2"/>
<gene>
    <name evidence="1" type="ORF">LV89_03224</name>
</gene>
<dbReference type="AlphaFoldDB" id="A0A316DZW3"/>
<keyword evidence="2" id="KW-1185">Reference proteome</keyword>
<dbReference type="RefSeq" id="WP_146199181.1">
    <property type="nucleotide sequence ID" value="NZ_QGGO01000018.1"/>
</dbReference>
<organism evidence="1 2">
    <name type="scientific">Arcicella aurantiaca</name>
    <dbReference type="NCBI Taxonomy" id="591202"/>
    <lineage>
        <taxon>Bacteria</taxon>
        <taxon>Pseudomonadati</taxon>
        <taxon>Bacteroidota</taxon>
        <taxon>Cytophagia</taxon>
        <taxon>Cytophagales</taxon>
        <taxon>Flectobacillaceae</taxon>
        <taxon>Arcicella</taxon>
    </lineage>
</organism>
<dbReference type="Proteomes" id="UP000245489">
    <property type="component" value="Unassembled WGS sequence"/>
</dbReference>
<name>A0A316DZW3_9BACT</name>